<gene>
    <name evidence="1" type="ORF">RIB2604_01804960</name>
</gene>
<reference evidence="1 2" key="1">
    <citation type="journal article" date="2016" name="DNA Res.">
        <title>Genome sequence of Aspergillus luchuensis NBRC 4314.</title>
        <authorList>
            <person name="Yamada O."/>
            <person name="Machida M."/>
            <person name="Hosoyama A."/>
            <person name="Goto M."/>
            <person name="Takahashi T."/>
            <person name="Futagami T."/>
            <person name="Yamagata Y."/>
            <person name="Takeuchi M."/>
            <person name="Kobayashi T."/>
            <person name="Koike H."/>
            <person name="Abe K."/>
            <person name="Asai K."/>
            <person name="Arita M."/>
            <person name="Fujita N."/>
            <person name="Fukuda K."/>
            <person name="Higa K."/>
            <person name="Horikawa H."/>
            <person name="Ishikawa T."/>
            <person name="Jinno K."/>
            <person name="Kato Y."/>
            <person name="Kirimura K."/>
            <person name="Mizutani O."/>
            <person name="Nakasone K."/>
            <person name="Sano M."/>
            <person name="Shiraishi Y."/>
            <person name="Tsukahara M."/>
            <person name="Gomi K."/>
        </authorList>
    </citation>
    <scope>NUCLEOTIDE SEQUENCE [LARGE SCALE GENOMIC DNA]</scope>
    <source>
        <strain evidence="1 2">RIB 2604</strain>
    </source>
</reference>
<dbReference type="AlphaFoldDB" id="A0A146FFL5"/>
<organism evidence="1 2">
    <name type="scientific">Aspergillus kawachii</name>
    <name type="common">White koji mold</name>
    <name type="synonym">Aspergillus awamori var. kawachi</name>
    <dbReference type="NCBI Taxonomy" id="1069201"/>
    <lineage>
        <taxon>Eukaryota</taxon>
        <taxon>Fungi</taxon>
        <taxon>Dikarya</taxon>
        <taxon>Ascomycota</taxon>
        <taxon>Pezizomycotina</taxon>
        <taxon>Eurotiomycetes</taxon>
        <taxon>Eurotiomycetidae</taxon>
        <taxon>Eurotiales</taxon>
        <taxon>Aspergillaceae</taxon>
        <taxon>Aspergillus</taxon>
        <taxon>Aspergillus subgen. Circumdati</taxon>
    </lineage>
</organism>
<evidence type="ECO:0000313" key="2">
    <source>
        <dbReference type="Proteomes" id="UP000075230"/>
    </source>
</evidence>
<reference evidence="2" key="2">
    <citation type="submission" date="2016-02" db="EMBL/GenBank/DDBJ databases">
        <title>Genome sequencing of Aspergillus luchuensis NBRC 4314.</title>
        <authorList>
            <person name="Yamada O."/>
        </authorList>
    </citation>
    <scope>NUCLEOTIDE SEQUENCE [LARGE SCALE GENOMIC DNA]</scope>
    <source>
        <strain evidence="2">RIB 2604</strain>
    </source>
</reference>
<proteinExistence type="predicted"/>
<dbReference type="Proteomes" id="UP000075230">
    <property type="component" value="Unassembled WGS sequence"/>
</dbReference>
<name>A0A146FFL5_ASPKA</name>
<dbReference type="EMBL" id="BCWF01000018">
    <property type="protein sequence ID" value="GAT24666.1"/>
    <property type="molecule type" value="Genomic_DNA"/>
</dbReference>
<comment type="caution">
    <text evidence="1">The sequence shown here is derived from an EMBL/GenBank/DDBJ whole genome shotgun (WGS) entry which is preliminary data.</text>
</comment>
<sequence>MSFKHGAMAIQELGSRQYKDRDDADMAKFGRKQRFEAEKLRVPVDAGLHNHDDVYLGGSPYVSVNISTVECQAADQ</sequence>
<dbReference type="VEuPathDB" id="FungiDB:ASPFODRAFT_207321"/>
<protein>
    <submittedName>
        <fullName evidence="1">Amino acid permease</fullName>
    </submittedName>
</protein>
<accession>A0A146FFL5</accession>
<evidence type="ECO:0000313" key="1">
    <source>
        <dbReference type="EMBL" id="GAT24666.1"/>
    </source>
</evidence>